<dbReference type="Gene3D" id="3.10.350.10">
    <property type="entry name" value="LysM domain"/>
    <property type="match status" value="1"/>
</dbReference>
<accession>A0A086A8Q9</accession>
<evidence type="ECO:0000313" key="2">
    <source>
        <dbReference type="EMBL" id="KFF13073.1"/>
    </source>
</evidence>
<sequence>MIEMDFFPYKIRNGDTLYSIASRLGITEEELMRFHNAHCEKMEKVWFTNLHGVKHLLIPVHYNREIQGVAEKHNNPSSSQLPYLFFAGEYKVQEVFEYPQKPSLTIEYTISLNSKEKNENVQIITFSRKDVKTNGEVPEDKISMLTLACMESIQPVDFILHHNGAIAGFQDHKTIKHRFNEKRKDLDDYFTGETNRNYIDLFQESIADENFLLQQFRSTLLFQTLFPTIDWFQKNTPWNESFYFFQNSFPAKCKMEAGHHVKNIDLKEINFVGKIIEACSLQELKRGIRFHETAEENVSGEIRLQYTTDGEHNNIIQAEALLILWHQEVVYQKHHLTITQKII</sequence>
<dbReference type="SUPFAM" id="SSF54106">
    <property type="entry name" value="LysM domain"/>
    <property type="match status" value="1"/>
</dbReference>
<proteinExistence type="predicted"/>
<dbReference type="InterPro" id="IPR018392">
    <property type="entry name" value="LysM"/>
</dbReference>
<dbReference type="Proteomes" id="UP000028705">
    <property type="component" value="Unassembled WGS sequence"/>
</dbReference>
<evidence type="ECO:0000259" key="1">
    <source>
        <dbReference type="Pfam" id="PF01476"/>
    </source>
</evidence>
<dbReference type="CDD" id="cd00118">
    <property type="entry name" value="LysM"/>
    <property type="match status" value="1"/>
</dbReference>
<dbReference type="eggNOG" id="COG1388">
    <property type="taxonomic scope" value="Bacteria"/>
</dbReference>
<dbReference type="EMBL" id="JPRH01000003">
    <property type="protein sequence ID" value="KFF13073.1"/>
    <property type="molecule type" value="Genomic_DNA"/>
</dbReference>
<dbReference type="OrthoDB" id="1246696at2"/>
<comment type="caution">
    <text evidence="2">The sequence shown here is derived from an EMBL/GenBank/DDBJ whole genome shotgun (WGS) entry which is preliminary data.</text>
</comment>
<dbReference type="STRING" id="445961.IW15_09920"/>
<reference evidence="2 3" key="1">
    <citation type="submission" date="2014-07" db="EMBL/GenBank/DDBJ databases">
        <title>Genome of Chryseobacterium soli DSM 19298.</title>
        <authorList>
            <person name="Stropko S.J."/>
            <person name="Pipes S.E."/>
            <person name="Newman J."/>
        </authorList>
    </citation>
    <scope>NUCLEOTIDE SEQUENCE [LARGE SCALE GENOMIC DNA]</scope>
    <source>
        <strain evidence="2 3">DSM 19298</strain>
    </source>
</reference>
<dbReference type="Pfam" id="PF01476">
    <property type="entry name" value="LysM"/>
    <property type="match status" value="1"/>
</dbReference>
<keyword evidence="3" id="KW-1185">Reference proteome</keyword>
<evidence type="ECO:0000313" key="3">
    <source>
        <dbReference type="Proteomes" id="UP000028705"/>
    </source>
</evidence>
<name>A0A086A8Q9_9FLAO</name>
<dbReference type="InterPro" id="IPR036779">
    <property type="entry name" value="LysM_dom_sf"/>
</dbReference>
<dbReference type="AlphaFoldDB" id="A0A086A8Q9"/>
<protein>
    <recommendedName>
        <fullName evidence="1">LysM domain-containing protein</fullName>
    </recommendedName>
</protein>
<gene>
    <name evidence="2" type="ORF">IW15_09920</name>
</gene>
<feature type="domain" description="LysM" evidence="1">
    <location>
        <begin position="9"/>
        <end position="33"/>
    </location>
</feature>
<organism evidence="2 3">
    <name type="scientific">Chryseobacterium soli</name>
    <dbReference type="NCBI Taxonomy" id="445961"/>
    <lineage>
        <taxon>Bacteria</taxon>
        <taxon>Pseudomonadati</taxon>
        <taxon>Bacteroidota</taxon>
        <taxon>Flavobacteriia</taxon>
        <taxon>Flavobacteriales</taxon>
        <taxon>Weeksellaceae</taxon>
        <taxon>Chryseobacterium group</taxon>
        <taxon>Chryseobacterium</taxon>
    </lineage>
</organism>